<keyword evidence="3" id="KW-0063">Aspartyl esterase</keyword>
<protein>
    <submittedName>
        <fullName evidence="7">Pectinesterase</fullName>
    </submittedName>
</protein>
<evidence type="ECO:0000259" key="6">
    <source>
        <dbReference type="Pfam" id="PF01095"/>
    </source>
</evidence>
<comment type="pathway">
    <text evidence="1">Glycan metabolism; pectin degradation; 2-dehydro-3-deoxy-D-gluconate from pectin: step 1/5.</text>
</comment>
<dbReference type="InParanoid" id="A0A3Q7IIU3"/>
<keyword evidence="4" id="KW-0961">Cell wall biogenesis/degradation</keyword>
<evidence type="ECO:0000313" key="7">
    <source>
        <dbReference type="EnsemblPlants" id="Solyc10g076430.1.1.1"/>
    </source>
</evidence>
<keyword evidence="2" id="KW-0378">Hydrolase</keyword>
<feature type="domain" description="Pectinesterase catalytic" evidence="6">
    <location>
        <begin position="2"/>
        <end position="53"/>
    </location>
</feature>
<dbReference type="Gramene" id="Solyc10g076430.1.1">
    <property type="protein sequence ID" value="Solyc10g076430.1.1.1"/>
    <property type="gene ID" value="Solyc10g076430.1"/>
</dbReference>
<organism evidence="7">
    <name type="scientific">Solanum lycopersicum</name>
    <name type="common">Tomato</name>
    <name type="synonym">Lycopersicon esculentum</name>
    <dbReference type="NCBI Taxonomy" id="4081"/>
    <lineage>
        <taxon>Eukaryota</taxon>
        <taxon>Viridiplantae</taxon>
        <taxon>Streptophyta</taxon>
        <taxon>Embryophyta</taxon>
        <taxon>Tracheophyta</taxon>
        <taxon>Spermatophyta</taxon>
        <taxon>Magnoliopsida</taxon>
        <taxon>eudicotyledons</taxon>
        <taxon>Gunneridae</taxon>
        <taxon>Pentapetalae</taxon>
        <taxon>asterids</taxon>
        <taxon>lamiids</taxon>
        <taxon>Solanales</taxon>
        <taxon>Solanaceae</taxon>
        <taxon>Solanoideae</taxon>
        <taxon>Solaneae</taxon>
        <taxon>Solanum</taxon>
        <taxon>Solanum subgen. Lycopersicon</taxon>
    </lineage>
</organism>
<evidence type="ECO:0000256" key="5">
    <source>
        <dbReference type="ARBA" id="ARBA00047928"/>
    </source>
</evidence>
<name>A0A3Q7IIU3_SOLLC</name>
<evidence type="ECO:0000256" key="1">
    <source>
        <dbReference type="ARBA" id="ARBA00005184"/>
    </source>
</evidence>
<dbReference type="Proteomes" id="UP000004994">
    <property type="component" value="Chromosome 10"/>
</dbReference>
<dbReference type="AlphaFoldDB" id="A0A3Q7IIU3"/>
<dbReference type="UniPathway" id="UPA00545">
    <property type="reaction ID" value="UER00823"/>
</dbReference>
<reference evidence="7" key="2">
    <citation type="submission" date="2019-01" db="UniProtKB">
        <authorList>
            <consortium name="EnsemblPlants"/>
        </authorList>
    </citation>
    <scope>IDENTIFICATION</scope>
    <source>
        <strain evidence="7">cv. Heinz 1706</strain>
    </source>
</reference>
<sequence length="54" mass="6192">MNFILFDATIPFQNCLIEIRISSLKQYNTITAQHKELENSTTGIMLQNCTIKAM</sequence>
<dbReference type="STRING" id="4081.A0A3Q7IIU3"/>
<dbReference type="GO" id="GO:0045490">
    <property type="term" value="P:pectin catabolic process"/>
    <property type="evidence" value="ECO:0007669"/>
    <property type="project" value="UniProtKB-UniPathway"/>
</dbReference>
<reference evidence="7" key="1">
    <citation type="journal article" date="2012" name="Nature">
        <title>The tomato genome sequence provides insights into fleshy fruit evolution.</title>
        <authorList>
            <consortium name="Tomato Genome Consortium"/>
        </authorList>
    </citation>
    <scope>NUCLEOTIDE SEQUENCE [LARGE SCALE GENOMIC DNA]</scope>
    <source>
        <strain evidence="7">cv. Heinz 1706</strain>
    </source>
</reference>
<dbReference type="EnsemblPlants" id="Solyc10g076430.1.1">
    <property type="protein sequence ID" value="Solyc10g076430.1.1.1"/>
    <property type="gene ID" value="Solyc10g076430.1"/>
</dbReference>
<keyword evidence="8" id="KW-1185">Reference proteome</keyword>
<dbReference type="Pfam" id="PF01095">
    <property type="entry name" value="Pectinesterase"/>
    <property type="match status" value="1"/>
</dbReference>
<dbReference type="InterPro" id="IPR000070">
    <property type="entry name" value="Pectinesterase_cat"/>
</dbReference>
<evidence type="ECO:0000256" key="3">
    <source>
        <dbReference type="ARBA" id="ARBA00023085"/>
    </source>
</evidence>
<dbReference type="GO" id="GO:0030599">
    <property type="term" value="F:pectinesterase activity"/>
    <property type="evidence" value="ECO:0007669"/>
    <property type="project" value="UniProtKB-EC"/>
</dbReference>
<dbReference type="Gene3D" id="2.160.20.10">
    <property type="entry name" value="Single-stranded right-handed beta-helix, Pectin lyase-like"/>
    <property type="match status" value="1"/>
</dbReference>
<evidence type="ECO:0000313" key="8">
    <source>
        <dbReference type="Proteomes" id="UP000004994"/>
    </source>
</evidence>
<dbReference type="GO" id="GO:0042545">
    <property type="term" value="P:cell wall modification"/>
    <property type="evidence" value="ECO:0007669"/>
    <property type="project" value="InterPro"/>
</dbReference>
<dbReference type="InterPro" id="IPR011050">
    <property type="entry name" value="Pectin_lyase_fold/virulence"/>
</dbReference>
<dbReference type="InterPro" id="IPR012334">
    <property type="entry name" value="Pectin_lyas_fold"/>
</dbReference>
<comment type="catalytic activity">
    <reaction evidence="5">
        <text>[(1-&gt;4)-alpha-D-galacturonosyl methyl ester](n) + n H2O = [(1-&gt;4)-alpha-D-galacturonosyl](n) + n methanol + n H(+)</text>
        <dbReference type="Rhea" id="RHEA:22380"/>
        <dbReference type="Rhea" id="RHEA-COMP:14570"/>
        <dbReference type="Rhea" id="RHEA-COMP:14573"/>
        <dbReference type="ChEBI" id="CHEBI:15377"/>
        <dbReference type="ChEBI" id="CHEBI:15378"/>
        <dbReference type="ChEBI" id="CHEBI:17790"/>
        <dbReference type="ChEBI" id="CHEBI:140522"/>
        <dbReference type="ChEBI" id="CHEBI:140523"/>
        <dbReference type="EC" id="3.1.1.11"/>
    </reaction>
</comment>
<evidence type="ECO:0000256" key="2">
    <source>
        <dbReference type="ARBA" id="ARBA00022801"/>
    </source>
</evidence>
<dbReference type="PaxDb" id="4081-Solyc10g076430.1.1"/>
<accession>A0A3Q7IIU3</accession>
<dbReference type="PANTHER" id="PTHR31707">
    <property type="entry name" value="PECTINESTERASE"/>
    <property type="match status" value="1"/>
</dbReference>
<dbReference type="SUPFAM" id="SSF51126">
    <property type="entry name" value="Pectin lyase-like"/>
    <property type="match status" value="1"/>
</dbReference>
<proteinExistence type="predicted"/>
<dbReference type="SMR" id="A0A3Q7IIU3"/>
<evidence type="ECO:0000256" key="4">
    <source>
        <dbReference type="ARBA" id="ARBA00023316"/>
    </source>
</evidence>